<dbReference type="InterPro" id="IPR029149">
    <property type="entry name" value="Creatin/AminoP/Spt16_N"/>
</dbReference>
<dbReference type="Proteomes" id="UP001597231">
    <property type="component" value="Unassembled WGS sequence"/>
</dbReference>
<feature type="domain" description="Creatinase N-terminal" evidence="5">
    <location>
        <begin position="6"/>
        <end position="143"/>
    </location>
</feature>
<dbReference type="PANTHER" id="PTHR46112:SF2">
    <property type="entry name" value="XAA-PRO AMINOPEPTIDASE P-RELATED"/>
    <property type="match status" value="1"/>
</dbReference>
<keyword evidence="7" id="KW-1185">Reference proteome</keyword>
<dbReference type="InterPro" id="IPR000994">
    <property type="entry name" value="Pept_M24"/>
</dbReference>
<name>A0ABW3TY23_9BACL</name>
<evidence type="ECO:0000256" key="2">
    <source>
        <dbReference type="ARBA" id="ARBA00022801"/>
    </source>
</evidence>
<dbReference type="RefSeq" id="WP_381479879.1">
    <property type="nucleotide sequence ID" value="NZ_JBHTLT010000020.1"/>
</dbReference>
<dbReference type="Pfam" id="PF01321">
    <property type="entry name" value="Creatinase_N"/>
    <property type="match status" value="1"/>
</dbReference>
<evidence type="ECO:0000313" key="6">
    <source>
        <dbReference type="EMBL" id="MFD1204363.1"/>
    </source>
</evidence>
<dbReference type="Pfam" id="PF00557">
    <property type="entry name" value="Peptidase_M24"/>
    <property type="match status" value="1"/>
</dbReference>
<dbReference type="Gene3D" id="3.40.350.10">
    <property type="entry name" value="Creatinase/prolidase N-terminal domain"/>
    <property type="match status" value="1"/>
</dbReference>
<feature type="domain" description="Peptidase M24" evidence="4">
    <location>
        <begin position="150"/>
        <end position="359"/>
    </location>
</feature>
<dbReference type="PROSITE" id="PS00491">
    <property type="entry name" value="PROLINE_PEPTIDASE"/>
    <property type="match status" value="1"/>
</dbReference>
<comment type="caution">
    <text evidence="6">The sequence shown here is derived from an EMBL/GenBank/DDBJ whole genome shotgun (WGS) entry which is preliminary data.</text>
</comment>
<dbReference type="Gene3D" id="3.90.230.10">
    <property type="entry name" value="Creatinase/methionine aminopeptidase superfamily"/>
    <property type="match status" value="1"/>
</dbReference>
<keyword evidence="1 3" id="KW-0479">Metal-binding</keyword>
<dbReference type="EMBL" id="JBHTLT010000020">
    <property type="protein sequence ID" value="MFD1204363.1"/>
    <property type="molecule type" value="Genomic_DNA"/>
</dbReference>
<evidence type="ECO:0000313" key="7">
    <source>
        <dbReference type="Proteomes" id="UP001597231"/>
    </source>
</evidence>
<evidence type="ECO:0000256" key="1">
    <source>
        <dbReference type="ARBA" id="ARBA00022723"/>
    </source>
</evidence>
<dbReference type="PANTHER" id="PTHR46112">
    <property type="entry name" value="AMINOPEPTIDASE"/>
    <property type="match status" value="1"/>
</dbReference>
<protein>
    <submittedName>
        <fullName evidence="6">M24 family metallopeptidase</fullName>
    </submittedName>
</protein>
<dbReference type="InterPro" id="IPR036005">
    <property type="entry name" value="Creatinase/aminopeptidase-like"/>
</dbReference>
<dbReference type="SUPFAM" id="SSF53092">
    <property type="entry name" value="Creatinase/prolidase N-terminal domain"/>
    <property type="match status" value="1"/>
</dbReference>
<accession>A0ABW3TY23</accession>
<evidence type="ECO:0000259" key="5">
    <source>
        <dbReference type="Pfam" id="PF01321"/>
    </source>
</evidence>
<comment type="similarity">
    <text evidence="3">Belongs to the peptidase M24B family.</text>
</comment>
<evidence type="ECO:0000256" key="3">
    <source>
        <dbReference type="RuleBase" id="RU000590"/>
    </source>
</evidence>
<organism evidence="6 7">
    <name type="scientific">Sporosarcina contaminans</name>
    <dbReference type="NCBI Taxonomy" id="633403"/>
    <lineage>
        <taxon>Bacteria</taxon>
        <taxon>Bacillati</taxon>
        <taxon>Bacillota</taxon>
        <taxon>Bacilli</taxon>
        <taxon>Bacillales</taxon>
        <taxon>Caryophanaceae</taxon>
        <taxon>Sporosarcina</taxon>
    </lineage>
</organism>
<evidence type="ECO:0000259" key="4">
    <source>
        <dbReference type="Pfam" id="PF00557"/>
    </source>
</evidence>
<dbReference type="InterPro" id="IPR000587">
    <property type="entry name" value="Creatinase_N"/>
</dbReference>
<sequence>MEVRRRVERLRQYMEEQGIQLSIIWDPDNQFYVTDFRAISYSRPILTFIDVHDVQLIIPKLEESHASERAQVDKTHIYYEQYAHRNLTLSYLEFVCRILKKIPRHSTIGIEMASMPASVYQFLQKSGYQLTDIGDKLIEMRSIKEEKEIECLRIAGRLSDLAIAESLSNVRVGISELEFDSYGDRVLLETASQQYPNELIGYADWTCSGTERSEMPHLNSSTRKFADGDVVVHSRQVWYNNYRAENERTFLIGNVTEKQKDLLKLAIEAQQVGMNMIRPGIVAKEVDIATFNVFKKAGYADFVQHRVGHGLGLSEHEEPYLRFDNELILKEGMVYTIEPGVYVPGVGGFRHSDTVIVTNDGSFSITEYPREFEKMHFALS</sequence>
<proteinExistence type="inferred from homology"/>
<dbReference type="InterPro" id="IPR001131">
    <property type="entry name" value="Peptidase_M24B_aminopep-P_CS"/>
</dbReference>
<keyword evidence="2" id="KW-0378">Hydrolase</keyword>
<dbReference type="SUPFAM" id="SSF55920">
    <property type="entry name" value="Creatinase/aminopeptidase"/>
    <property type="match status" value="1"/>
</dbReference>
<dbReference type="InterPro" id="IPR050659">
    <property type="entry name" value="Peptidase_M24B"/>
</dbReference>
<reference evidence="7" key="1">
    <citation type="journal article" date="2019" name="Int. J. Syst. Evol. Microbiol.">
        <title>The Global Catalogue of Microorganisms (GCM) 10K type strain sequencing project: providing services to taxonomists for standard genome sequencing and annotation.</title>
        <authorList>
            <consortium name="The Broad Institute Genomics Platform"/>
            <consortium name="The Broad Institute Genome Sequencing Center for Infectious Disease"/>
            <person name="Wu L."/>
            <person name="Ma J."/>
        </authorList>
    </citation>
    <scope>NUCLEOTIDE SEQUENCE [LARGE SCALE GENOMIC DNA]</scope>
    <source>
        <strain evidence="7">CCUG 53915</strain>
    </source>
</reference>
<gene>
    <name evidence="6" type="ORF">ACFQ38_04370</name>
</gene>